<dbReference type="GO" id="GO:0016887">
    <property type="term" value="F:ATP hydrolysis activity"/>
    <property type="evidence" value="ECO:0007669"/>
    <property type="project" value="InterPro"/>
</dbReference>
<evidence type="ECO:0000256" key="4">
    <source>
        <dbReference type="ARBA" id="ARBA00022840"/>
    </source>
</evidence>
<evidence type="ECO:0000256" key="3">
    <source>
        <dbReference type="ARBA" id="ARBA00022741"/>
    </source>
</evidence>
<feature type="domain" description="ABC transporter" evidence="5">
    <location>
        <begin position="314"/>
        <end position="557"/>
    </location>
</feature>
<evidence type="ECO:0000259" key="5">
    <source>
        <dbReference type="PROSITE" id="PS50893"/>
    </source>
</evidence>
<reference evidence="7" key="1">
    <citation type="submission" date="2017-11" db="EMBL/GenBank/DDBJ databases">
        <title>Otitis media/interna in a cat caused by the recently described species Corynebacterium provencense.</title>
        <authorList>
            <person name="Kittl S."/>
            <person name="Brodard I."/>
            <person name="Rychener L."/>
            <person name="Jores J."/>
            <person name="Roosje P."/>
            <person name="Gobeli Brawand S."/>
        </authorList>
    </citation>
    <scope>NUCLEOTIDE SEQUENCE [LARGE SCALE GENOMIC DNA]</scope>
    <source>
        <strain evidence="7">17KM38</strain>
    </source>
</reference>
<evidence type="ECO:0000256" key="1">
    <source>
        <dbReference type="ARBA" id="ARBA00005417"/>
    </source>
</evidence>
<accession>A0A2Z3YQD7</accession>
<dbReference type="NCBIfam" id="NF008453">
    <property type="entry name" value="PRK11308.1"/>
    <property type="match status" value="2"/>
</dbReference>
<organism evidence="6 7">
    <name type="scientific">Corynebacterium provencense</name>
    <dbReference type="NCBI Taxonomy" id="1737425"/>
    <lineage>
        <taxon>Bacteria</taxon>
        <taxon>Bacillati</taxon>
        <taxon>Actinomycetota</taxon>
        <taxon>Actinomycetes</taxon>
        <taxon>Mycobacteriales</taxon>
        <taxon>Corynebacteriaceae</taxon>
        <taxon>Corynebacterium</taxon>
    </lineage>
</organism>
<dbReference type="AlphaFoldDB" id="A0A2Z3YQD7"/>
<dbReference type="GO" id="GO:0015833">
    <property type="term" value="P:peptide transport"/>
    <property type="evidence" value="ECO:0007669"/>
    <property type="project" value="InterPro"/>
</dbReference>
<dbReference type="InterPro" id="IPR003439">
    <property type="entry name" value="ABC_transporter-like_ATP-bd"/>
</dbReference>
<name>A0A2Z3YQD7_9CORY</name>
<evidence type="ECO:0000256" key="2">
    <source>
        <dbReference type="ARBA" id="ARBA00022448"/>
    </source>
</evidence>
<dbReference type="EC" id="3.6.3.-" evidence="6"/>
<sequence>MSSDSTTPASPLLTVENLRVSYRTHGGTVPAVRGVSFTVDPGERLALVGESGSGKSTVASVILGLTPPELHVDSGSVLWNGGAGGTGHAGGDRTGHPTDILRARERVLRTVRGRRIGYVPQDPTVSLNPVMRIGEQIAEAVLTHRLAPKAEARRRAVEALATVGIDDPELRARQYPHELSGGMRQRVLIAVALVASPSLLIADEPTSALDVTVQKRILDHLDRLTADRGLASLLITHDLGVAVERADRILVLSRGQIVEAGPAGQVLNHPTHPYTRQLISDAPGLTTVRRVAGPNGDDRQRTPALTAPRTPPALELRGIVKDFPSGGGTFRAVDGVSLRIDRGTTYGLVGESGSGKTTLGRIALRLEQPTDGRVLLDGADITGITGGELRRLRTRIQVVQQNPYATLNPRLTVGENIAEPLAATRTGNRRQRRDLARELLEQVALPAELADRRPAGLSGGQRQRVAIARALTVDPEVVILDEPVSALDVSVQAQILDLLVDLQDRRGLSYLFISHDLAVVRDIAHRVGVIRRGHLLEEGPTLDIFGSPTHPYTRELLDAIPGRPAGAGQPGQAVAAAP</sequence>
<keyword evidence="4 6" id="KW-0067">ATP-binding</keyword>
<dbReference type="InterPro" id="IPR013563">
    <property type="entry name" value="Oligopep_ABC_C"/>
</dbReference>
<dbReference type="Pfam" id="PF00005">
    <property type="entry name" value="ABC_tran"/>
    <property type="match status" value="2"/>
</dbReference>
<comment type="similarity">
    <text evidence="1">Belongs to the ABC transporter superfamily.</text>
</comment>
<dbReference type="OrthoDB" id="8036461at2"/>
<dbReference type="InterPro" id="IPR017871">
    <property type="entry name" value="ABC_transporter-like_CS"/>
</dbReference>
<dbReference type="PROSITE" id="PS50893">
    <property type="entry name" value="ABC_TRANSPORTER_2"/>
    <property type="match status" value="2"/>
</dbReference>
<evidence type="ECO:0000313" key="6">
    <source>
        <dbReference type="EMBL" id="AWT27122.1"/>
    </source>
</evidence>
<dbReference type="PANTHER" id="PTHR43776">
    <property type="entry name" value="TRANSPORT ATP-BINDING PROTEIN"/>
    <property type="match status" value="1"/>
</dbReference>
<dbReference type="GO" id="GO:0055085">
    <property type="term" value="P:transmembrane transport"/>
    <property type="evidence" value="ECO:0007669"/>
    <property type="project" value="UniProtKB-ARBA"/>
</dbReference>
<protein>
    <submittedName>
        <fullName evidence="6">Glutathione import ATP-binding protein GsiA</fullName>
        <ecNumber evidence="6">3.6.3.-</ecNumber>
    </submittedName>
</protein>
<dbReference type="SMART" id="SM00382">
    <property type="entry name" value="AAA"/>
    <property type="match status" value="2"/>
</dbReference>
<keyword evidence="3" id="KW-0547">Nucleotide-binding</keyword>
<dbReference type="CDD" id="cd03257">
    <property type="entry name" value="ABC_NikE_OppD_transporters"/>
    <property type="match status" value="2"/>
</dbReference>
<dbReference type="GO" id="GO:0005524">
    <property type="term" value="F:ATP binding"/>
    <property type="evidence" value="ECO:0007669"/>
    <property type="project" value="UniProtKB-KW"/>
</dbReference>
<dbReference type="Proteomes" id="UP000247696">
    <property type="component" value="Chromosome"/>
</dbReference>
<feature type="domain" description="ABC transporter" evidence="5">
    <location>
        <begin position="13"/>
        <end position="279"/>
    </location>
</feature>
<dbReference type="KEGG" id="cpre:Csp1_23720"/>
<proteinExistence type="inferred from homology"/>
<dbReference type="PANTHER" id="PTHR43776:SF7">
    <property type="entry name" value="D,D-DIPEPTIDE TRANSPORT ATP-BINDING PROTEIN DDPF-RELATED"/>
    <property type="match status" value="1"/>
</dbReference>
<gene>
    <name evidence="6" type="primary">gsiA_6</name>
    <name evidence="6" type="ORF">Csp1_23720</name>
</gene>
<dbReference type="InterPro" id="IPR027417">
    <property type="entry name" value="P-loop_NTPase"/>
</dbReference>
<dbReference type="STRING" id="1737425.GCA_900049755_01498"/>
<dbReference type="RefSeq" id="WP_110482154.1">
    <property type="nucleotide sequence ID" value="NZ_CP024988.1"/>
</dbReference>
<dbReference type="Pfam" id="PF08352">
    <property type="entry name" value="oligo_HPY"/>
    <property type="match status" value="2"/>
</dbReference>
<keyword evidence="7" id="KW-1185">Reference proteome</keyword>
<dbReference type="SUPFAM" id="SSF52540">
    <property type="entry name" value="P-loop containing nucleoside triphosphate hydrolases"/>
    <property type="match status" value="2"/>
</dbReference>
<dbReference type="InterPro" id="IPR050319">
    <property type="entry name" value="ABC_transp_ATP-bind"/>
</dbReference>
<evidence type="ECO:0000313" key="7">
    <source>
        <dbReference type="Proteomes" id="UP000247696"/>
    </source>
</evidence>
<dbReference type="InterPro" id="IPR003593">
    <property type="entry name" value="AAA+_ATPase"/>
</dbReference>
<keyword evidence="6" id="KW-0378">Hydrolase</keyword>
<keyword evidence="2" id="KW-0813">Transport</keyword>
<dbReference type="EMBL" id="CP024988">
    <property type="protein sequence ID" value="AWT27122.1"/>
    <property type="molecule type" value="Genomic_DNA"/>
</dbReference>
<dbReference type="Gene3D" id="3.40.50.300">
    <property type="entry name" value="P-loop containing nucleotide triphosphate hydrolases"/>
    <property type="match status" value="2"/>
</dbReference>
<dbReference type="FunFam" id="3.40.50.300:FF:000016">
    <property type="entry name" value="Oligopeptide ABC transporter ATP-binding component"/>
    <property type="match status" value="1"/>
</dbReference>
<dbReference type="PROSITE" id="PS00211">
    <property type="entry name" value="ABC_TRANSPORTER_1"/>
    <property type="match status" value="2"/>
</dbReference>